<evidence type="ECO:0000313" key="8">
    <source>
        <dbReference type="Proteomes" id="UP000461730"/>
    </source>
</evidence>
<sequence>MSADDPTAFTEIYHQYWKLLFSVAANKLGNLADAEEVIQDVFADLWRRRADIQIEHSLKSFLAAAVRNQVFSRMARRHREQVNESSWSETQEPSVEQALHVKELHTHITGLAASLPERCRLVYKLSREEGWSNKTIAIALNISEKTVESQITKALRVIRTGLHLSWTGIPLLVYFLG</sequence>
<dbReference type="InterPro" id="IPR013324">
    <property type="entry name" value="RNA_pol_sigma_r3/r4-like"/>
</dbReference>
<dbReference type="RefSeq" id="WP_157307988.1">
    <property type="nucleotide sequence ID" value="NZ_WRXN01000009.1"/>
</dbReference>
<protein>
    <submittedName>
        <fullName evidence="7">RNA polymerase sigma-70 factor</fullName>
    </submittedName>
</protein>
<dbReference type="InterPro" id="IPR013249">
    <property type="entry name" value="RNA_pol_sigma70_r4_t2"/>
</dbReference>
<evidence type="ECO:0000259" key="6">
    <source>
        <dbReference type="Pfam" id="PF08281"/>
    </source>
</evidence>
<keyword evidence="4" id="KW-0804">Transcription</keyword>
<dbReference type="InterPro" id="IPR007627">
    <property type="entry name" value="RNA_pol_sigma70_r2"/>
</dbReference>
<dbReference type="Proteomes" id="UP000461730">
    <property type="component" value="Unassembled WGS sequence"/>
</dbReference>
<keyword evidence="3" id="KW-0731">Sigma factor</keyword>
<dbReference type="Pfam" id="PF04542">
    <property type="entry name" value="Sigma70_r2"/>
    <property type="match status" value="1"/>
</dbReference>
<dbReference type="NCBIfam" id="TIGR02985">
    <property type="entry name" value="Sig70_bacteroi1"/>
    <property type="match status" value="1"/>
</dbReference>
<dbReference type="GO" id="GO:0016987">
    <property type="term" value="F:sigma factor activity"/>
    <property type="evidence" value="ECO:0007669"/>
    <property type="project" value="UniProtKB-KW"/>
</dbReference>
<dbReference type="InterPro" id="IPR036388">
    <property type="entry name" value="WH-like_DNA-bd_sf"/>
</dbReference>
<dbReference type="EMBL" id="WRXN01000009">
    <property type="protein sequence ID" value="MVT10545.1"/>
    <property type="molecule type" value="Genomic_DNA"/>
</dbReference>
<reference evidence="7 8" key="1">
    <citation type="submission" date="2019-12" db="EMBL/GenBank/DDBJ databases">
        <title>Chitinophaga sp. strain ysch24 (GDMCC 1.1355), whole genome shotgun sequence.</title>
        <authorList>
            <person name="Zhang X."/>
        </authorList>
    </citation>
    <scope>NUCLEOTIDE SEQUENCE [LARGE SCALE GENOMIC DNA]</scope>
    <source>
        <strain evidence="8">ysch24</strain>
    </source>
</reference>
<dbReference type="SUPFAM" id="SSF88659">
    <property type="entry name" value="Sigma3 and sigma4 domains of RNA polymerase sigma factors"/>
    <property type="match status" value="1"/>
</dbReference>
<evidence type="ECO:0000256" key="2">
    <source>
        <dbReference type="ARBA" id="ARBA00023015"/>
    </source>
</evidence>
<keyword evidence="2" id="KW-0805">Transcription regulation</keyword>
<keyword evidence="8" id="KW-1185">Reference proteome</keyword>
<feature type="domain" description="RNA polymerase sigma factor 70 region 4 type 2" evidence="6">
    <location>
        <begin position="113"/>
        <end position="156"/>
    </location>
</feature>
<dbReference type="GO" id="GO:0006352">
    <property type="term" value="P:DNA-templated transcription initiation"/>
    <property type="evidence" value="ECO:0007669"/>
    <property type="project" value="InterPro"/>
</dbReference>
<dbReference type="Gene3D" id="1.10.10.10">
    <property type="entry name" value="Winged helix-like DNA-binding domain superfamily/Winged helix DNA-binding domain"/>
    <property type="match status" value="1"/>
</dbReference>
<dbReference type="Pfam" id="PF08281">
    <property type="entry name" value="Sigma70_r4_2"/>
    <property type="match status" value="1"/>
</dbReference>
<dbReference type="SUPFAM" id="SSF88946">
    <property type="entry name" value="Sigma2 domain of RNA polymerase sigma factors"/>
    <property type="match status" value="1"/>
</dbReference>
<dbReference type="GO" id="GO:0003677">
    <property type="term" value="F:DNA binding"/>
    <property type="evidence" value="ECO:0007669"/>
    <property type="project" value="InterPro"/>
</dbReference>
<gene>
    <name evidence="7" type="ORF">GO493_19890</name>
</gene>
<dbReference type="InterPro" id="IPR014327">
    <property type="entry name" value="RNA_pol_sigma70_bacteroid"/>
</dbReference>
<dbReference type="InterPro" id="IPR014284">
    <property type="entry name" value="RNA_pol_sigma-70_dom"/>
</dbReference>
<dbReference type="NCBIfam" id="TIGR02937">
    <property type="entry name" value="sigma70-ECF"/>
    <property type="match status" value="1"/>
</dbReference>
<dbReference type="Gene3D" id="1.10.1740.10">
    <property type="match status" value="1"/>
</dbReference>
<comment type="similarity">
    <text evidence="1">Belongs to the sigma-70 factor family. ECF subfamily.</text>
</comment>
<dbReference type="PANTHER" id="PTHR43133">
    <property type="entry name" value="RNA POLYMERASE ECF-TYPE SIGMA FACTO"/>
    <property type="match status" value="1"/>
</dbReference>
<evidence type="ECO:0000256" key="3">
    <source>
        <dbReference type="ARBA" id="ARBA00023082"/>
    </source>
</evidence>
<name>A0A7K1U961_9BACT</name>
<dbReference type="InterPro" id="IPR039425">
    <property type="entry name" value="RNA_pol_sigma-70-like"/>
</dbReference>
<evidence type="ECO:0000259" key="5">
    <source>
        <dbReference type="Pfam" id="PF04542"/>
    </source>
</evidence>
<accession>A0A7K1U961</accession>
<dbReference type="InterPro" id="IPR013325">
    <property type="entry name" value="RNA_pol_sigma_r2"/>
</dbReference>
<evidence type="ECO:0000256" key="4">
    <source>
        <dbReference type="ARBA" id="ARBA00023163"/>
    </source>
</evidence>
<organism evidence="7 8">
    <name type="scientific">Chitinophaga tropicalis</name>
    <dbReference type="NCBI Taxonomy" id="2683588"/>
    <lineage>
        <taxon>Bacteria</taxon>
        <taxon>Pseudomonadati</taxon>
        <taxon>Bacteroidota</taxon>
        <taxon>Chitinophagia</taxon>
        <taxon>Chitinophagales</taxon>
        <taxon>Chitinophagaceae</taxon>
        <taxon>Chitinophaga</taxon>
    </lineage>
</organism>
<evidence type="ECO:0000313" key="7">
    <source>
        <dbReference type="EMBL" id="MVT10545.1"/>
    </source>
</evidence>
<feature type="domain" description="RNA polymerase sigma-70 region 2" evidence="5">
    <location>
        <begin position="12"/>
        <end position="79"/>
    </location>
</feature>
<dbReference type="PANTHER" id="PTHR43133:SF46">
    <property type="entry name" value="RNA POLYMERASE SIGMA-70 FACTOR ECF SUBFAMILY"/>
    <property type="match status" value="1"/>
</dbReference>
<comment type="caution">
    <text evidence="7">The sequence shown here is derived from an EMBL/GenBank/DDBJ whole genome shotgun (WGS) entry which is preliminary data.</text>
</comment>
<evidence type="ECO:0000256" key="1">
    <source>
        <dbReference type="ARBA" id="ARBA00010641"/>
    </source>
</evidence>
<proteinExistence type="inferred from homology"/>
<dbReference type="AlphaFoldDB" id="A0A7K1U961"/>